<proteinExistence type="inferred from homology"/>
<feature type="transmembrane region" description="Helical" evidence="8">
    <location>
        <begin position="6"/>
        <end position="22"/>
    </location>
</feature>
<comment type="similarity">
    <text evidence="2">Belongs to the ArsB family.</text>
</comment>
<comment type="caution">
    <text evidence="9">The sequence shown here is derived from an EMBL/GenBank/DDBJ whole genome shotgun (WGS) entry which is preliminary data.</text>
</comment>
<evidence type="ECO:0000313" key="9">
    <source>
        <dbReference type="EMBL" id="OUM90336.1"/>
    </source>
</evidence>
<feature type="transmembrane region" description="Helical" evidence="8">
    <location>
        <begin position="305"/>
        <end position="324"/>
    </location>
</feature>
<evidence type="ECO:0000256" key="4">
    <source>
        <dbReference type="ARBA" id="ARBA00022692"/>
    </source>
</evidence>
<feature type="transmembrane region" description="Helical" evidence="8">
    <location>
        <begin position="143"/>
        <end position="161"/>
    </location>
</feature>
<organism evidence="9 10">
    <name type="scientific">Bacillus thermozeamaize</name>
    <dbReference type="NCBI Taxonomy" id="230954"/>
    <lineage>
        <taxon>Bacteria</taxon>
        <taxon>Bacillati</taxon>
        <taxon>Bacillota</taxon>
        <taxon>Bacilli</taxon>
        <taxon>Bacillales</taxon>
        <taxon>Bacillaceae</taxon>
        <taxon>Bacillus</taxon>
    </lineage>
</organism>
<evidence type="ECO:0000256" key="2">
    <source>
        <dbReference type="ARBA" id="ARBA00006433"/>
    </source>
</evidence>
<feature type="transmembrane region" description="Helical" evidence="8">
    <location>
        <begin position="344"/>
        <end position="366"/>
    </location>
</feature>
<dbReference type="GO" id="GO:0046685">
    <property type="term" value="P:response to arsenic-containing substance"/>
    <property type="evidence" value="ECO:0007669"/>
    <property type="project" value="UniProtKB-KW"/>
</dbReference>
<dbReference type="EMBL" id="LZRT01000019">
    <property type="protein sequence ID" value="OUM90336.1"/>
    <property type="molecule type" value="Genomic_DNA"/>
</dbReference>
<dbReference type="AlphaFoldDB" id="A0A1Y3PW17"/>
<dbReference type="GO" id="GO:0005886">
    <property type="term" value="C:plasma membrane"/>
    <property type="evidence" value="ECO:0007669"/>
    <property type="project" value="UniProtKB-SubCell"/>
</dbReference>
<evidence type="ECO:0000256" key="3">
    <source>
        <dbReference type="ARBA" id="ARBA00022475"/>
    </source>
</evidence>
<keyword evidence="6 8" id="KW-1133">Transmembrane helix</keyword>
<accession>A0A1Y3PW17</accession>
<feature type="transmembrane region" description="Helical" evidence="8">
    <location>
        <begin position="96"/>
        <end position="114"/>
    </location>
</feature>
<evidence type="ECO:0000313" key="10">
    <source>
        <dbReference type="Proteomes" id="UP000196475"/>
    </source>
</evidence>
<keyword evidence="7 8" id="KW-0472">Membrane</keyword>
<evidence type="ECO:0000256" key="6">
    <source>
        <dbReference type="ARBA" id="ARBA00022989"/>
    </source>
</evidence>
<feature type="transmembrane region" description="Helical" evidence="8">
    <location>
        <begin position="434"/>
        <end position="456"/>
    </location>
</feature>
<gene>
    <name evidence="9" type="ORF">BAA01_15940</name>
</gene>
<feature type="transmembrane region" description="Helical" evidence="8">
    <location>
        <begin position="34"/>
        <end position="55"/>
    </location>
</feature>
<feature type="transmembrane region" description="Helical" evidence="8">
    <location>
        <begin position="250"/>
        <end position="271"/>
    </location>
</feature>
<dbReference type="InterPro" id="IPR000802">
    <property type="entry name" value="Arsenical_pump_ArsB"/>
</dbReference>
<dbReference type="Proteomes" id="UP000196475">
    <property type="component" value="Unassembled WGS sequence"/>
</dbReference>
<dbReference type="PANTHER" id="PTHR43302">
    <property type="entry name" value="TRANSPORTER ARSB-RELATED"/>
    <property type="match status" value="1"/>
</dbReference>
<feature type="transmembrane region" description="Helical" evidence="8">
    <location>
        <begin position="277"/>
        <end position="293"/>
    </location>
</feature>
<sequence>MNNIETLMMFSLFALTVLFIMWRPFGINEAVPSTIAACVIFLFGIVPLADIFNIFTIVSGASITILSTIVMSIVLESIGFFRWAAMNLAIKAKGSGILLFWYINLLCFLMTLFFNNDGSILITTPIIIQTLTLLKLKPHQQIPYLLSGALVATAASAPIGVSNLANLIALKIVGLDLNSYATMMFVPSMIGIASIAIFLYVFFKEDMPVKIKDHFNMFHLKSQMSDYPSKKYPHPLSPKSQEHGPVDWKMFRICIGVVVFTRISFFVLAPFGVPTEWPAVIGAMLLIAIRWHRKKVGAMDVLKKSPWHILLFAFSMYVIIYGLHNVGMTAFIVDTIGEKVRENHLYAVFIMGLLVSVMSNLLNNLPTIMIGTMSITEMGLDHQTLQVAYLANVIGADIGSLMLPMGTLATLLWFHTLRQYKIPMTWGKYLQVTIYVIPIGLLLSLLSLYLWTTYVIF</sequence>
<keyword evidence="4 8" id="KW-0812">Transmembrane</keyword>
<feature type="transmembrane region" description="Helical" evidence="8">
    <location>
        <begin position="387"/>
        <end position="414"/>
    </location>
</feature>
<evidence type="ECO:0000256" key="1">
    <source>
        <dbReference type="ARBA" id="ARBA00004651"/>
    </source>
</evidence>
<evidence type="ECO:0000256" key="8">
    <source>
        <dbReference type="SAM" id="Phobius"/>
    </source>
</evidence>
<dbReference type="PRINTS" id="PR00758">
    <property type="entry name" value="ARSENICPUMP"/>
</dbReference>
<dbReference type="CDD" id="cd01118">
    <property type="entry name" value="ArsB_permease"/>
    <property type="match status" value="1"/>
</dbReference>
<dbReference type="GO" id="GO:0015105">
    <property type="term" value="F:arsenite transmembrane transporter activity"/>
    <property type="evidence" value="ECO:0007669"/>
    <property type="project" value="InterPro"/>
</dbReference>
<name>A0A1Y3PW17_9BACI</name>
<evidence type="ECO:0000256" key="5">
    <source>
        <dbReference type="ARBA" id="ARBA00022849"/>
    </source>
</evidence>
<reference evidence="10" key="1">
    <citation type="submission" date="2016-06" db="EMBL/GenBank/DDBJ databases">
        <authorList>
            <person name="Nascimento L."/>
            <person name="Pereira R.V."/>
            <person name="Martins L.F."/>
            <person name="Quaggio R.B."/>
            <person name="Silva A.M."/>
            <person name="Setubal J.C."/>
        </authorList>
    </citation>
    <scope>NUCLEOTIDE SEQUENCE [LARGE SCALE GENOMIC DNA]</scope>
</reference>
<feature type="transmembrane region" description="Helical" evidence="8">
    <location>
        <begin position="181"/>
        <end position="203"/>
    </location>
</feature>
<keyword evidence="5" id="KW-0059">Arsenical resistance</keyword>
<evidence type="ECO:0000256" key="7">
    <source>
        <dbReference type="ARBA" id="ARBA00023136"/>
    </source>
</evidence>
<dbReference type="PANTHER" id="PTHR43302:SF6">
    <property type="entry name" value="ARSENICAL PUMP MEMBRANE PROTEIN-RELATED"/>
    <property type="match status" value="1"/>
</dbReference>
<feature type="transmembrane region" description="Helical" evidence="8">
    <location>
        <begin position="61"/>
        <end position="84"/>
    </location>
</feature>
<comment type="subcellular location">
    <subcellularLocation>
        <location evidence="1">Cell membrane</location>
        <topology evidence="1">Multi-pass membrane protein</topology>
    </subcellularLocation>
</comment>
<keyword evidence="3" id="KW-1003">Cell membrane</keyword>
<dbReference type="Pfam" id="PF02040">
    <property type="entry name" value="ArsB"/>
    <property type="match status" value="1"/>
</dbReference>
<protein>
    <submittedName>
        <fullName evidence="9">Arsenic transporter</fullName>
    </submittedName>
</protein>
<feature type="transmembrane region" description="Helical" evidence="8">
    <location>
        <begin position="120"/>
        <end position="136"/>
    </location>
</feature>